<sequence length="50" mass="5331">MISLINSLVIHNISKVAPPAQTEIPLPTLDLCFSLQPVEVSGAEKECVKG</sequence>
<gene>
    <name evidence="1" type="ORF">RND71_004986</name>
</gene>
<dbReference type="EMBL" id="JAVYJV010000003">
    <property type="protein sequence ID" value="KAK4374309.1"/>
    <property type="molecule type" value="Genomic_DNA"/>
</dbReference>
<evidence type="ECO:0000313" key="1">
    <source>
        <dbReference type="EMBL" id="KAK4374309.1"/>
    </source>
</evidence>
<evidence type="ECO:0000313" key="2">
    <source>
        <dbReference type="Proteomes" id="UP001291623"/>
    </source>
</evidence>
<proteinExistence type="predicted"/>
<protein>
    <submittedName>
        <fullName evidence="1">Uncharacterized protein</fullName>
    </submittedName>
</protein>
<keyword evidence="2" id="KW-1185">Reference proteome</keyword>
<accession>A0AAE1SP67</accession>
<reference evidence="1" key="1">
    <citation type="submission" date="2023-12" db="EMBL/GenBank/DDBJ databases">
        <title>Genome assembly of Anisodus tanguticus.</title>
        <authorList>
            <person name="Wang Y.-J."/>
        </authorList>
    </citation>
    <scope>NUCLEOTIDE SEQUENCE</scope>
    <source>
        <strain evidence="1">KB-2021</strain>
        <tissue evidence="1">Leaf</tissue>
    </source>
</reference>
<comment type="caution">
    <text evidence="1">The sequence shown here is derived from an EMBL/GenBank/DDBJ whole genome shotgun (WGS) entry which is preliminary data.</text>
</comment>
<name>A0AAE1SP67_9SOLA</name>
<dbReference type="Proteomes" id="UP001291623">
    <property type="component" value="Unassembled WGS sequence"/>
</dbReference>
<dbReference type="AlphaFoldDB" id="A0AAE1SP67"/>
<organism evidence="1 2">
    <name type="scientific">Anisodus tanguticus</name>
    <dbReference type="NCBI Taxonomy" id="243964"/>
    <lineage>
        <taxon>Eukaryota</taxon>
        <taxon>Viridiplantae</taxon>
        <taxon>Streptophyta</taxon>
        <taxon>Embryophyta</taxon>
        <taxon>Tracheophyta</taxon>
        <taxon>Spermatophyta</taxon>
        <taxon>Magnoliopsida</taxon>
        <taxon>eudicotyledons</taxon>
        <taxon>Gunneridae</taxon>
        <taxon>Pentapetalae</taxon>
        <taxon>asterids</taxon>
        <taxon>lamiids</taxon>
        <taxon>Solanales</taxon>
        <taxon>Solanaceae</taxon>
        <taxon>Solanoideae</taxon>
        <taxon>Hyoscyameae</taxon>
        <taxon>Anisodus</taxon>
    </lineage>
</organism>